<feature type="transmembrane region" description="Helical" evidence="6">
    <location>
        <begin position="44"/>
        <end position="60"/>
    </location>
</feature>
<protein>
    <submittedName>
        <fullName evidence="7">Rod shape-determining protein RodA</fullName>
    </submittedName>
</protein>
<dbReference type="AlphaFoldDB" id="A0A2T3FTQ3"/>
<feature type="transmembrane region" description="Helical" evidence="6">
    <location>
        <begin position="183"/>
        <end position="202"/>
    </location>
</feature>
<evidence type="ECO:0000256" key="6">
    <source>
        <dbReference type="SAM" id="Phobius"/>
    </source>
</evidence>
<feature type="transmembrane region" description="Helical" evidence="6">
    <location>
        <begin position="66"/>
        <end position="87"/>
    </location>
</feature>
<reference evidence="7 8" key="1">
    <citation type="submission" date="2018-03" db="EMBL/GenBank/DDBJ databases">
        <title>Lachnoclostridium SNUG30386 gen.nov., sp.nov., isolated from human faeces.</title>
        <authorList>
            <person name="Seo B."/>
            <person name="Jeon K."/>
            <person name="Ko G."/>
        </authorList>
    </citation>
    <scope>NUCLEOTIDE SEQUENCE [LARGE SCALE GENOMIC DNA]</scope>
    <source>
        <strain evidence="7 8">SNUG30386</strain>
    </source>
</reference>
<feature type="transmembrane region" description="Helical" evidence="6">
    <location>
        <begin position="311"/>
        <end position="335"/>
    </location>
</feature>
<evidence type="ECO:0000256" key="3">
    <source>
        <dbReference type="ARBA" id="ARBA00022960"/>
    </source>
</evidence>
<comment type="subcellular location">
    <subcellularLocation>
        <location evidence="1">Membrane</location>
        <topology evidence="1">Multi-pass membrane protein</topology>
    </subcellularLocation>
</comment>
<evidence type="ECO:0000256" key="5">
    <source>
        <dbReference type="ARBA" id="ARBA00023136"/>
    </source>
</evidence>
<feature type="transmembrane region" description="Helical" evidence="6">
    <location>
        <begin position="134"/>
        <end position="151"/>
    </location>
</feature>
<organism evidence="7 8">
    <name type="scientific">Clostridium fessum</name>
    <dbReference type="NCBI Taxonomy" id="2126740"/>
    <lineage>
        <taxon>Bacteria</taxon>
        <taxon>Bacillati</taxon>
        <taxon>Bacillota</taxon>
        <taxon>Clostridia</taxon>
        <taxon>Eubacteriales</taxon>
        <taxon>Clostridiaceae</taxon>
        <taxon>Clostridium</taxon>
    </lineage>
</organism>
<dbReference type="PANTHER" id="PTHR30474:SF1">
    <property type="entry name" value="PEPTIDOGLYCAN GLYCOSYLTRANSFERASE MRDB"/>
    <property type="match status" value="1"/>
</dbReference>
<keyword evidence="2 6" id="KW-0812">Transmembrane</keyword>
<evidence type="ECO:0000256" key="4">
    <source>
        <dbReference type="ARBA" id="ARBA00022989"/>
    </source>
</evidence>
<feature type="transmembrane region" description="Helical" evidence="6">
    <location>
        <begin position="278"/>
        <end position="299"/>
    </location>
</feature>
<feature type="transmembrane region" description="Helical" evidence="6">
    <location>
        <begin position="157"/>
        <end position="176"/>
    </location>
</feature>
<dbReference type="GO" id="GO:0051301">
    <property type="term" value="P:cell division"/>
    <property type="evidence" value="ECO:0007669"/>
    <property type="project" value="InterPro"/>
</dbReference>
<dbReference type="Proteomes" id="UP000241048">
    <property type="component" value="Unassembled WGS sequence"/>
</dbReference>
<evidence type="ECO:0000313" key="7">
    <source>
        <dbReference type="EMBL" id="PST38644.1"/>
    </source>
</evidence>
<gene>
    <name evidence="7" type="ORF">C7U56_01405</name>
</gene>
<sequence>MIFDYQFRNYNFRALIYMILLSVLGILVVGSASNQDRSSVIKQIIGVVVSLIICLVLSLIDYHQYFRFTTLIYVVCAGMLAAVLLFGRTTKGATRWLRIGGIQIQPSEFVKIGLILILANFLSRNRDKINEPKTLGMTALICVLPVGMVYLQPNLSTTIVICFMILCMVYVAGISYKWIAGAVAVGVPGFAALIYLSLQGFIPFLQKYQAQRIMGKIFHSSSEFTDLNRQQDNSMMAIGSGQLRGKGLFNNTLSSVKNGNFLSEEQTDFIFAVIGEELGFVGGVAVIALYALLVYECLWIAARAKDTAGRLIASGMAALLAFQSFANIAVATGIFPNTGLPLPFISSGLSSLLSMFIGMGVVLNVGLQRNNVTVQ</sequence>
<evidence type="ECO:0000256" key="2">
    <source>
        <dbReference type="ARBA" id="ARBA00022692"/>
    </source>
</evidence>
<proteinExistence type="predicted"/>
<dbReference type="EMBL" id="PYLO01000001">
    <property type="protein sequence ID" value="PST38644.1"/>
    <property type="molecule type" value="Genomic_DNA"/>
</dbReference>
<dbReference type="Pfam" id="PF01098">
    <property type="entry name" value="FTSW_RODA_SPOVE"/>
    <property type="match status" value="1"/>
</dbReference>
<dbReference type="GO" id="GO:0008360">
    <property type="term" value="P:regulation of cell shape"/>
    <property type="evidence" value="ECO:0007669"/>
    <property type="project" value="UniProtKB-KW"/>
</dbReference>
<dbReference type="RefSeq" id="WP_106999853.1">
    <property type="nucleotide sequence ID" value="NZ_JAQEGZ010000001.1"/>
</dbReference>
<feature type="transmembrane region" description="Helical" evidence="6">
    <location>
        <begin position="12"/>
        <end position="32"/>
    </location>
</feature>
<keyword evidence="8" id="KW-1185">Reference proteome</keyword>
<keyword evidence="3" id="KW-0133">Cell shape</keyword>
<dbReference type="GO" id="GO:0032153">
    <property type="term" value="C:cell division site"/>
    <property type="evidence" value="ECO:0007669"/>
    <property type="project" value="TreeGrafter"/>
</dbReference>
<evidence type="ECO:0000313" key="8">
    <source>
        <dbReference type="Proteomes" id="UP000241048"/>
    </source>
</evidence>
<accession>A0A2T3FTQ3</accession>
<dbReference type="PANTHER" id="PTHR30474">
    <property type="entry name" value="CELL CYCLE PROTEIN"/>
    <property type="match status" value="1"/>
</dbReference>
<evidence type="ECO:0000256" key="1">
    <source>
        <dbReference type="ARBA" id="ARBA00004141"/>
    </source>
</evidence>
<keyword evidence="5 6" id="KW-0472">Membrane</keyword>
<name>A0A2T3FTQ3_9CLOT</name>
<dbReference type="InterPro" id="IPR001182">
    <property type="entry name" value="FtsW/RodA"/>
</dbReference>
<dbReference type="GO" id="GO:0015648">
    <property type="term" value="F:lipid-linked peptidoglycan transporter activity"/>
    <property type="evidence" value="ECO:0007669"/>
    <property type="project" value="TreeGrafter"/>
</dbReference>
<comment type="caution">
    <text evidence="7">The sequence shown here is derived from an EMBL/GenBank/DDBJ whole genome shotgun (WGS) entry which is preliminary data.</text>
</comment>
<feature type="transmembrane region" description="Helical" evidence="6">
    <location>
        <begin position="347"/>
        <end position="367"/>
    </location>
</feature>
<dbReference type="GO" id="GO:0005886">
    <property type="term" value="C:plasma membrane"/>
    <property type="evidence" value="ECO:0007669"/>
    <property type="project" value="TreeGrafter"/>
</dbReference>
<keyword evidence="4 6" id="KW-1133">Transmembrane helix</keyword>